<dbReference type="PANTHER" id="PTHR24024">
    <property type="entry name" value="PULMONARY SURFACTANT-ASSOCIATED PROTEIN A"/>
    <property type="match status" value="1"/>
</dbReference>
<dbReference type="InterPro" id="IPR016186">
    <property type="entry name" value="C-type_lectin-like/link_sf"/>
</dbReference>
<dbReference type="AlphaFoldDB" id="A0A671FV44"/>
<dbReference type="RefSeq" id="XP_032986817.1">
    <property type="nucleotide sequence ID" value="XM_033130926.1"/>
</dbReference>
<dbReference type="SMART" id="SM00034">
    <property type="entry name" value="CLECT"/>
    <property type="match status" value="1"/>
</dbReference>
<evidence type="ECO:0000256" key="7">
    <source>
        <dbReference type="ARBA" id="ARBA00022723"/>
    </source>
</evidence>
<protein>
    <recommendedName>
        <fullName evidence="17">Pulmonary surfactant-associated protein A</fullName>
    </recommendedName>
</protein>
<keyword evidence="12" id="KW-1015">Disulfide bond</keyword>
<reference evidence="20" key="5">
    <citation type="submission" date="2025-09" db="UniProtKB">
        <authorList>
            <consortium name="Ensembl"/>
        </authorList>
    </citation>
    <scope>IDENTIFICATION</scope>
</reference>
<evidence type="ECO:0000256" key="10">
    <source>
        <dbReference type="ARBA" id="ARBA00022837"/>
    </source>
</evidence>
<reference evidence="21" key="3">
    <citation type="submission" date="2018-12" db="EMBL/GenBank/DDBJ databases">
        <title>G10K-VGP greater horseshoe bat female genome, primary haplotype.</title>
        <authorList>
            <person name="Teeling E."/>
            <person name="Myers G."/>
            <person name="Vernes S."/>
            <person name="Pippel M."/>
            <person name="Winkler S."/>
            <person name="Fedrigo O."/>
            <person name="Rhie A."/>
            <person name="Koren S."/>
            <person name="Phillippy A."/>
            <person name="Lewin H."/>
            <person name="Damas J."/>
            <person name="Howe K."/>
            <person name="Mountcastle J."/>
            <person name="Jarvis E.D."/>
        </authorList>
    </citation>
    <scope>NUCLEOTIDE SEQUENCE [LARGE SCALE GENOMIC DNA]</scope>
</reference>
<dbReference type="Pfam" id="PF00059">
    <property type="entry name" value="Lectin_C"/>
    <property type="match status" value="1"/>
</dbReference>
<dbReference type="FunCoup" id="A0A671FV44">
    <property type="interactions" value="152"/>
</dbReference>
<gene>
    <name evidence="20" type="primary">LOC117036194</name>
</gene>
<reference evidence="20 21" key="2">
    <citation type="journal article" date="2018" name="Annu Rev Anim Biosci">
        <title>Bat Biology, Genomes, and the Bat1K Project: To Generate Chromosome-Level Genomes for All Living Bat Species.</title>
        <authorList>
            <person name="Teeling E.C."/>
            <person name="Vernes S.C."/>
            <person name="Davalos L.M."/>
            <person name="Ray D.A."/>
            <person name="Gilbert M.T.P."/>
            <person name="Myers E."/>
        </authorList>
    </citation>
    <scope>NUCLEOTIDE SEQUENCE</scope>
</reference>
<keyword evidence="13" id="KW-0325">Glycoprotein</keyword>
<evidence type="ECO:0000256" key="14">
    <source>
        <dbReference type="ARBA" id="ARBA00037480"/>
    </source>
</evidence>
<dbReference type="GO" id="GO:0005615">
    <property type="term" value="C:extracellular space"/>
    <property type="evidence" value="ECO:0007669"/>
    <property type="project" value="TreeGrafter"/>
</dbReference>
<keyword evidence="5" id="KW-0272">Extracellular matrix</keyword>
<feature type="compositionally biased region" description="Basic and acidic residues" evidence="18">
    <location>
        <begin position="145"/>
        <end position="154"/>
    </location>
</feature>
<evidence type="ECO:0000256" key="9">
    <source>
        <dbReference type="ARBA" id="ARBA00022734"/>
    </source>
</evidence>
<evidence type="ECO:0000256" key="15">
    <source>
        <dbReference type="ARBA" id="ARBA00038230"/>
    </source>
</evidence>
<dbReference type="GeneTree" id="ENSGT00940000156653"/>
<keyword evidence="3" id="KW-0767">Surface film</keyword>
<dbReference type="InterPro" id="IPR033990">
    <property type="entry name" value="Collectin_CTLD"/>
</dbReference>
<dbReference type="InterPro" id="IPR001304">
    <property type="entry name" value="C-type_lectin-like"/>
</dbReference>
<dbReference type="PROSITE" id="PS50041">
    <property type="entry name" value="C_TYPE_LECTIN_2"/>
    <property type="match status" value="1"/>
</dbReference>
<comment type="function">
    <text evidence="14">In presence of calcium ions, it binds to surfactant phospholipids and contributes to lower the surface tension at the air-liquid interface in the alveoli of the mammalian lung and is essential for normal respiration. Enhances the expression of MYO18A/SP-R210 on alveolar macrophages.</text>
</comment>
<sequence length="309" mass="32257">MAASCLELLGAEVLVTGASPGWRGSLVACIHINGAVLLSTLTRTQTSIGSVCMGGAAGVRAMLLCSLVLTLILLMVSGMECDVKEVCVGSAGIPGTPGSHGLPGRDGRDGVKGDPGPPGPMGPPGGMPGLPGRDGLTGAPGTPGERGDKGEPGERGPPGLPAHLDEELQNIFHDSRRQILQSLGVLSLQGSMLVVGEKVFSTNGQSVNFDAIRESCARAGGHIAVPKSPEENEAIASIVKKHNTYAYLGLAEGPTPGDFYYLDGAPVNYTNWYKGEPRGRGKEKCVEMYTDGQWNDRNCLQYRLAICEF</sequence>
<dbReference type="Gene3D" id="3.10.100.10">
    <property type="entry name" value="Mannose-Binding Protein A, subunit A"/>
    <property type="match status" value="1"/>
</dbReference>
<name>A0A671FV44_RHIFE</name>
<dbReference type="GeneID" id="117036194"/>
<evidence type="ECO:0000256" key="5">
    <source>
        <dbReference type="ARBA" id="ARBA00022530"/>
    </source>
</evidence>
<dbReference type="GO" id="GO:0046872">
    <property type="term" value="F:metal ion binding"/>
    <property type="evidence" value="ECO:0007669"/>
    <property type="project" value="UniProtKB-KW"/>
</dbReference>
<dbReference type="GO" id="GO:0005581">
    <property type="term" value="C:collagen trimer"/>
    <property type="evidence" value="ECO:0007669"/>
    <property type="project" value="UniProtKB-KW"/>
</dbReference>
<feature type="domain" description="C-type lectin" evidence="19">
    <location>
        <begin position="195"/>
        <end position="308"/>
    </location>
</feature>
<keyword evidence="11" id="KW-0176">Collagen</keyword>
<organism evidence="20 21">
    <name type="scientific">Rhinolophus ferrumequinum</name>
    <name type="common">Greater horseshoe bat</name>
    <dbReference type="NCBI Taxonomy" id="59479"/>
    <lineage>
        <taxon>Eukaryota</taxon>
        <taxon>Metazoa</taxon>
        <taxon>Chordata</taxon>
        <taxon>Craniata</taxon>
        <taxon>Vertebrata</taxon>
        <taxon>Euteleostomi</taxon>
        <taxon>Mammalia</taxon>
        <taxon>Eutheria</taxon>
        <taxon>Laurasiatheria</taxon>
        <taxon>Chiroptera</taxon>
        <taxon>Yinpterochiroptera</taxon>
        <taxon>Rhinolophoidea</taxon>
        <taxon>Rhinolophidae</taxon>
        <taxon>Rhinolophinae</taxon>
        <taxon>Rhinolophus</taxon>
    </lineage>
</organism>
<feature type="compositionally biased region" description="Basic and acidic residues" evidence="18">
    <location>
        <begin position="103"/>
        <end position="112"/>
    </location>
</feature>
<dbReference type="OrthoDB" id="7357196at2759"/>
<comment type="subcellular location">
    <subcellularLocation>
        <location evidence="2">Secreted</location>
        <location evidence="2">Extracellular space</location>
        <location evidence="2">Extracellular matrix</location>
    </subcellularLocation>
    <subcellularLocation>
        <location evidence="1">Secreted</location>
        <location evidence="1">Extracellular space</location>
        <location evidence="1">Surface film</location>
    </subcellularLocation>
</comment>
<accession>A0A671FV44</accession>
<evidence type="ECO:0000256" key="2">
    <source>
        <dbReference type="ARBA" id="ARBA00004498"/>
    </source>
</evidence>
<evidence type="ECO:0000256" key="11">
    <source>
        <dbReference type="ARBA" id="ARBA00023119"/>
    </source>
</evidence>
<reference evidence="20 21" key="1">
    <citation type="journal article" date="2015" name="Annu Rev Anim Biosci">
        <title>The Genome 10K Project: a way forward.</title>
        <authorList>
            <person name="Koepfli K.P."/>
            <person name="Paten B."/>
            <person name="O'Brien S.J."/>
            <person name="Koepfli K.P."/>
            <person name="Paten B."/>
            <person name="Antunes A."/>
            <person name="Belov K."/>
            <person name="Bustamante C."/>
            <person name="Castoe T.A."/>
            <person name="Clawson H."/>
            <person name="Crawford A.J."/>
            <person name="Diekhans M."/>
            <person name="Distel D."/>
            <person name="Durbin R."/>
            <person name="Earl D."/>
            <person name="Fujita M.K."/>
            <person name="Gamble T."/>
            <person name="Georges A."/>
            <person name="Gemmell N."/>
            <person name="Gilbert M.T."/>
            <person name="Graves J.M."/>
            <person name="Green R.E."/>
            <person name="Hickey G."/>
            <person name="Jarvis E.D."/>
            <person name="Johnson W."/>
            <person name="Komissarov A."/>
            <person name="Korf I."/>
            <person name="Kuhn R."/>
            <person name="Larkin D.M."/>
            <person name="Lewin H."/>
            <person name="Lopez J.V."/>
            <person name="Ma J."/>
            <person name="Marques-Bonet T."/>
            <person name="Miller W."/>
            <person name="Murphy R."/>
            <person name="Pevzner P."/>
            <person name="Shapiro B."/>
            <person name="Steiner C."/>
            <person name="Tamazian G."/>
            <person name="Venkatesh B."/>
            <person name="Wang J."/>
            <person name="Wayne R."/>
            <person name="Wiley E."/>
            <person name="Yang H."/>
            <person name="Zhang G."/>
            <person name="Haussler D."/>
            <person name="Ryder O."/>
            <person name="O'Brien S.J."/>
        </authorList>
    </citation>
    <scope>NUCLEOTIDE SEQUENCE</scope>
</reference>
<evidence type="ECO:0000313" key="20">
    <source>
        <dbReference type="Ensembl" id="ENSRFEP00010029374.1"/>
    </source>
</evidence>
<evidence type="ECO:0000256" key="6">
    <source>
        <dbReference type="ARBA" id="ARBA00022713"/>
    </source>
</evidence>
<evidence type="ECO:0000313" key="21">
    <source>
        <dbReference type="Proteomes" id="UP000472240"/>
    </source>
</evidence>
<dbReference type="InterPro" id="IPR051077">
    <property type="entry name" value="Ca-dependent_lectin"/>
</dbReference>
<keyword evidence="9" id="KW-0430">Lectin</keyword>
<evidence type="ECO:0000256" key="1">
    <source>
        <dbReference type="ARBA" id="ARBA00004364"/>
    </source>
</evidence>
<dbReference type="Ensembl" id="ENSRFET00010031881.1">
    <property type="protein sequence ID" value="ENSRFEP00010029374.1"/>
    <property type="gene ID" value="ENSRFEG00010019477.1"/>
</dbReference>
<dbReference type="GO" id="GO:0005771">
    <property type="term" value="C:multivesicular body"/>
    <property type="evidence" value="ECO:0007669"/>
    <property type="project" value="TreeGrafter"/>
</dbReference>
<dbReference type="InterPro" id="IPR016187">
    <property type="entry name" value="CTDL_fold"/>
</dbReference>
<dbReference type="KEGG" id="rfq:117036194"/>
<evidence type="ECO:0000256" key="8">
    <source>
        <dbReference type="ARBA" id="ARBA00022729"/>
    </source>
</evidence>
<evidence type="ECO:0000256" key="18">
    <source>
        <dbReference type="SAM" id="MobiDB-lite"/>
    </source>
</evidence>
<dbReference type="SUPFAM" id="SSF57944">
    <property type="entry name" value="Triple coiled coil domain of C-type lectins"/>
    <property type="match status" value="1"/>
</dbReference>
<comment type="subunit">
    <text evidence="16">Oligomeric complex of 6 set of homotrimers.</text>
</comment>
<evidence type="ECO:0000256" key="12">
    <source>
        <dbReference type="ARBA" id="ARBA00023157"/>
    </source>
</evidence>
<keyword evidence="8" id="KW-0732">Signal</keyword>
<dbReference type="RefSeq" id="XP_032986818.1">
    <property type="nucleotide sequence ID" value="XM_033130927.1"/>
</dbReference>
<keyword evidence="7" id="KW-0479">Metal-binding</keyword>
<dbReference type="OMA" id="VRKHNTY"/>
<dbReference type="Proteomes" id="UP000472240">
    <property type="component" value="Chromosome 16"/>
</dbReference>
<evidence type="ECO:0000256" key="17">
    <source>
        <dbReference type="ARBA" id="ARBA00041095"/>
    </source>
</evidence>
<evidence type="ECO:0000256" key="16">
    <source>
        <dbReference type="ARBA" id="ARBA00038763"/>
    </source>
</evidence>
<comment type="similarity">
    <text evidence="15">Belongs to the SFTPA family.</text>
</comment>
<evidence type="ECO:0000259" key="19">
    <source>
        <dbReference type="PROSITE" id="PS50041"/>
    </source>
</evidence>
<keyword evidence="10" id="KW-0106">Calcium</keyword>
<reference evidence="20" key="4">
    <citation type="submission" date="2025-08" db="UniProtKB">
        <authorList>
            <consortium name="Ensembl"/>
        </authorList>
    </citation>
    <scope>IDENTIFICATION</scope>
</reference>
<evidence type="ECO:0000256" key="3">
    <source>
        <dbReference type="ARBA" id="ARBA00022439"/>
    </source>
</evidence>
<keyword evidence="6" id="KW-0305">Gaseous exchange</keyword>
<dbReference type="PROSITE" id="PS00615">
    <property type="entry name" value="C_TYPE_LECTIN_1"/>
    <property type="match status" value="1"/>
</dbReference>
<dbReference type="CDD" id="cd03591">
    <property type="entry name" value="CLECT_collectin_like"/>
    <property type="match status" value="1"/>
</dbReference>
<keyword evidence="21" id="KW-1185">Reference proteome</keyword>
<dbReference type="PANTHER" id="PTHR24024:SF13">
    <property type="entry name" value="PULMONARY SURFACTANT-ASSOCIATED PROTEIN A1"/>
    <property type="match status" value="1"/>
</dbReference>
<keyword evidence="4" id="KW-0964">Secreted</keyword>
<evidence type="ECO:0000256" key="4">
    <source>
        <dbReference type="ARBA" id="ARBA00022525"/>
    </source>
</evidence>
<dbReference type="InParanoid" id="A0A671FV44"/>
<dbReference type="InterPro" id="IPR018378">
    <property type="entry name" value="C-type_lectin_CS"/>
</dbReference>
<dbReference type="GO" id="GO:0030246">
    <property type="term" value="F:carbohydrate binding"/>
    <property type="evidence" value="ECO:0007669"/>
    <property type="project" value="UniProtKB-KW"/>
</dbReference>
<feature type="region of interest" description="Disordered" evidence="18">
    <location>
        <begin position="94"/>
        <end position="161"/>
    </location>
</feature>
<evidence type="ECO:0000256" key="13">
    <source>
        <dbReference type="ARBA" id="ARBA00023180"/>
    </source>
</evidence>
<dbReference type="FunFam" id="3.10.100.10:FF:000056">
    <property type="entry name" value="Pulmonary surfactant-associated protein A"/>
    <property type="match status" value="1"/>
</dbReference>
<proteinExistence type="inferred from homology"/>
<dbReference type="SUPFAM" id="SSF56436">
    <property type="entry name" value="C-type lectin-like"/>
    <property type="match status" value="1"/>
</dbReference>
<feature type="compositionally biased region" description="Pro residues" evidence="18">
    <location>
        <begin position="115"/>
        <end position="126"/>
    </location>
</feature>
<dbReference type="GO" id="GO:0007585">
    <property type="term" value="P:respiratory gaseous exchange by respiratory system"/>
    <property type="evidence" value="ECO:0007669"/>
    <property type="project" value="UniProtKB-KW"/>
</dbReference>